<gene>
    <name evidence="2" type="ORF">PVAP13_9NG191538</name>
</gene>
<name>A0A8T0MHT5_PANVG</name>
<evidence type="ECO:0000256" key="1">
    <source>
        <dbReference type="SAM" id="MobiDB-lite"/>
    </source>
</evidence>
<accession>A0A8T0MHT5</accession>
<keyword evidence="3" id="KW-1185">Reference proteome</keyword>
<feature type="compositionally biased region" description="Basic residues" evidence="1">
    <location>
        <begin position="58"/>
        <end position="75"/>
    </location>
</feature>
<feature type="compositionally biased region" description="Basic residues" evidence="1">
    <location>
        <begin position="93"/>
        <end position="109"/>
    </location>
</feature>
<dbReference type="AlphaFoldDB" id="A0A8T0MHT5"/>
<feature type="region of interest" description="Disordered" evidence="1">
    <location>
        <begin position="1"/>
        <end position="109"/>
    </location>
</feature>
<evidence type="ECO:0000313" key="3">
    <source>
        <dbReference type="Proteomes" id="UP000823388"/>
    </source>
</evidence>
<sequence>MGTATTSSTGGAGASTTGGAGASTACGATLLGPAPSTPRRGDGGWLCRRGASGEAWRPRRTGLQRRPRRASCRRLRTAEAKMRPHPLPLTALRRARGPRRSKTLRRCPW</sequence>
<reference evidence="2" key="1">
    <citation type="submission" date="2020-05" db="EMBL/GenBank/DDBJ databases">
        <title>WGS assembly of Panicum virgatum.</title>
        <authorList>
            <person name="Lovell J.T."/>
            <person name="Jenkins J."/>
            <person name="Shu S."/>
            <person name="Juenger T.E."/>
            <person name="Schmutz J."/>
        </authorList>
    </citation>
    <scope>NUCLEOTIDE SEQUENCE</scope>
    <source>
        <strain evidence="2">AP13</strain>
    </source>
</reference>
<proteinExistence type="predicted"/>
<organism evidence="2 3">
    <name type="scientific">Panicum virgatum</name>
    <name type="common">Blackwell switchgrass</name>
    <dbReference type="NCBI Taxonomy" id="38727"/>
    <lineage>
        <taxon>Eukaryota</taxon>
        <taxon>Viridiplantae</taxon>
        <taxon>Streptophyta</taxon>
        <taxon>Embryophyta</taxon>
        <taxon>Tracheophyta</taxon>
        <taxon>Spermatophyta</taxon>
        <taxon>Magnoliopsida</taxon>
        <taxon>Liliopsida</taxon>
        <taxon>Poales</taxon>
        <taxon>Poaceae</taxon>
        <taxon>PACMAD clade</taxon>
        <taxon>Panicoideae</taxon>
        <taxon>Panicodae</taxon>
        <taxon>Paniceae</taxon>
        <taxon>Panicinae</taxon>
        <taxon>Panicum</taxon>
        <taxon>Panicum sect. Hiantes</taxon>
    </lineage>
</organism>
<feature type="compositionally biased region" description="Gly residues" evidence="1">
    <location>
        <begin position="10"/>
        <end position="21"/>
    </location>
</feature>
<dbReference type="EMBL" id="CM029054">
    <property type="protein sequence ID" value="KAG2536545.1"/>
    <property type="molecule type" value="Genomic_DNA"/>
</dbReference>
<dbReference type="Proteomes" id="UP000823388">
    <property type="component" value="Chromosome 9N"/>
</dbReference>
<protein>
    <submittedName>
        <fullName evidence="2">Uncharacterized protein</fullName>
    </submittedName>
</protein>
<evidence type="ECO:0000313" key="2">
    <source>
        <dbReference type="EMBL" id="KAG2536545.1"/>
    </source>
</evidence>
<comment type="caution">
    <text evidence="2">The sequence shown here is derived from an EMBL/GenBank/DDBJ whole genome shotgun (WGS) entry which is preliminary data.</text>
</comment>